<evidence type="ECO:0000313" key="2">
    <source>
        <dbReference type="EMBL" id="MFO7192350.1"/>
    </source>
</evidence>
<dbReference type="STRING" id="1111738.GCA_000427905_01639"/>
<organism evidence="3">
    <name type="scientific">Thermocrispum agreste</name>
    <dbReference type="NCBI Taxonomy" id="37925"/>
    <lineage>
        <taxon>Bacteria</taxon>
        <taxon>Bacillati</taxon>
        <taxon>Actinomycetota</taxon>
        <taxon>Actinomycetes</taxon>
        <taxon>Pseudonocardiales</taxon>
        <taxon>Pseudonocardiaceae</taxon>
        <taxon>Thermocrispum</taxon>
    </lineage>
</organism>
<feature type="transmembrane region" description="Helical" evidence="1">
    <location>
        <begin position="110"/>
        <end position="132"/>
    </location>
</feature>
<accession>A0A2W4INV7</accession>
<feature type="transmembrane region" description="Helical" evidence="1">
    <location>
        <begin position="38"/>
        <end position="60"/>
    </location>
</feature>
<dbReference type="InterPro" id="IPR025461">
    <property type="entry name" value="ABA4-like"/>
</dbReference>
<dbReference type="AlphaFoldDB" id="A0A2W4INV7"/>
<evidence type="ECO:0000256" key="1">
    <source>
        <dbReference type="SAM" id="Phobius"/>
    </source>
</evidence>
<feature type="transmembrane region" description="Helical" evidence="1">
    <location>
        <begin position="6"/>
        <end position="26"/>
    </location>
</feature>
<evidence type="ECO:0000313" key="3">
    <source>
        <dbReference type="EMBL" id="PZM88722.1"/>
    </source>
</evidence>
<dbReference type="EMBL" id="QGUI01001058">
    <property type="protein sequence ID" value="PZM88722.1"/>
    <property type="molecule type" value="Genomic_DNA"/>
</dbReference>
<feature type="transmembrane region" description="Helical" evidence="1">
    <location>
        <begin position="80"/>
        <end position="98"/>
    </location>
</feature>
<dbReference type="EMBL" id="QGUI02000091">
    <property type="protein sequence ID" value="MFO7192350.1"/>
    <property type="molecule type" value="Genomic_DNA"/>
</dbReference>
<name>A0A2W4INV7_9PSEU</name>
<dbReference type="Pfam" id="PF14108">
    <property type="entry name" value="ABA4-like"/>
    <property type="match status" value="1"/>
</dbReference>
<evidence type="ECO:0000313" key="4">
    <source>
        <dbReference type="Proteomes" id="UP000249324"/>
    </source>
</evidence>
<reference evidence="2 4" key="3">
    <citation type="journal article" date="2021" name="BMC Genomics">
        <title>Genome-resolved metagenome and metatranscriptome analyses of thermophilic composting reveal key bacterial players and their metabolic interactions.</title>
        <authorList>
            <person name="Braga L.P.P."/>
            <person name="Pereira R.V."/>
            <person name="Martins L.F."/>
            <person name="Moura L.M.S."/>
            <person name="Sanchez F.B."/>
            <person name="Patane J.S.L."/>
            <person name="da Silva A.M."/>
            <person name="Setubal J.C."/>
        </authorList>
    </citation>
    <scope>NUCLEOTIDE SEQUENCE [LARGE SCALE GENOMIC DNA]</scope>
    <source>
        <strain evidence="2">ZC4RG45</strain>
    </source>
</reference>
<gene>
    <name evidence="2" type="ORF">DIU77_008925</name>
    <name evidence="3" type="ORF">DIU77_20065</name>
</gene>
<proteinExistence type="predicted"/>
<keyword evidence="1" id="KW-0812">Transmembrane</keyword>
<dbReference type="Proteomes" id="UP000249324">
    <property type="component" value="Unassembled WGS sequence"/>
</dbReference>
<reference evidence="3" key="2">
    <citation type="submission" date="2018-05" db="EMBL/GenBank/DDBJ databases">
        <authorList>
            <person name="Lanie J.A."/>
            <person name="Ng W.-L."/>
            <person name="Kazmierczak K.M."/>
            <person name="Andrzejewski T.M."/>
            <person name="Davidsen T.M."/>
            <person name="Wayne K.J."/>
            <person name="Tettelin H."/>
            <person name="Glass J.I."/>
            <person name="Rusch D."/>
            <person name="Podicherti R."/>
            <person name="Tsui H.-C.T."/>
            <person name="Winkler M.E."/>
        </authorList>
    </citation>
    <scope>NUCLEOTIDE SEQUENCE</scope>
    <source>
        <strain evidence="3">ZC4RG45</strain>
    </source>
</reference>
<keyword evidence="1" id="KW-1133">Transmembrane helix</keyword>
<sequence>MSETMFGLAFWVTVPFWAAMIFLPRWSWTQRVIGSPLIMLPTLVVYLVLAVPVLPELWAVVSTPELAEFRGFAGGADGAALLWAQVIAWDLFIGRWIYFDGLRRGVPPWVMAPVLLLTVLLSPIAVLIWFGFRAVRPARPGHDRREYESAVGA</sequence>
<reference evidence="2" key="4">
    <citation type="submission" date="2023-08" db="EMBL/GenBank/DDBJ databases">
        <authorList>
            <person name="Guima S.E.S."/>
            <person name="Martins L.F."/>
            <person name="Silva A.M."/>
            <person name="Setubal J.C."/>
        </authorList>
    </citation>
    <scope>NUCLEOTIDE SEQUENCE</scope>
    <source>
        <strain evidence="2">ZC4RG45</strain>
    </source>
</reference>
<reference evidence="2" key="1">
    <citation type="submission" date="2018-05" db="EMBL/GenBank/DDBJ databases">
        <authorList>
            <person name="Moura L."/>
            <person name="Setubal J.C."/>
        </authorList>
    </citation>
    <scope>NUCLEOTIDE SEQUENCE</scope>
    <source>
        <strain evidence="2">ZC4RG45</strain>
    </source>
</reference>
<comment type="caution">
    <text evidence="3">The sequence shown here is derived from an EMBL/GenBank/DDBJ whole genome shotgun (WGS) entry which is preliminary data.</text>
</comment>
<protein>
    <submittedName>
        <fullName evidence="2">ABA4-like family protein</fullName>
    </submittedName>
    <submittedName>
        <fullName evidence="3">DUF4281 domain-containing protein</fullName>
    </submittedName>
</protein>
<keyword evidence="1" id="KW-0472">Membrane</keyword>